<dbReference type="GO" id="GO:0015771">
    <property type="term" value="P:trehalose transport"/>
    <property type="evidence" value="ECO:0007669"/>
    <property type="project" value="TreeGrafter"/>
</dbReference>
<evidence type="ECO:0000313" key="24">
    <source>
        <dbReference type="Proteomes" id="UP000183509"/>
    </source>
</evidence>
<evidence type="ECO:0000256" key="11">
    <source>
        <dbReference type="PROSITE-ProRule" id="PRU00421"/>
    </source>
</evidence>
<sequence>METTMNPEQMVLSEQIHMLIEQLGGKDNIDSVLPCATRLRIKLKKQPVANAEKLKQQIPSIKYFILLDRYAEIIMDQGLAPAYKELTRQIDHSAPKEKLNPIEKLFGLISEIFTPIIPLFAGSGILKGLVVLATTIGWLSETSGTYHILSAASNAVFYFLPIFLAFSAAKTFKVNGYIAAVIAAALIEPNLTSLLSDSGKAATDFLGIPVVLMQYTSTVMPAILGIFFYSFVEKFLKKYIRENMQLVFVPLLSLVITVPLTLMVFGPAGVYLGEGLAAAITWMMDINGPISGAIIAGGWNILVIFGIQWAVNPVMISNISAYGFDRIVPLTGAANFGMAGAALGVFLRSKRSKTRSISGSAFASILLAGVTEPTVYGIAIPLKKPFVAACIGAAAGGAVMGFAQVKAIAFVFGSLTTLPAFISGTFFWYLAGLAVSLVVAMITTLVSGFDEDLMSYE</sequence>
<dbReference type="EMBL" id="FKLM01000002">
    <property type="protein sequence ID" value="SAY67113.1"/>
    <property type="molecule type" value="Genomic_DNA"/>
</dbReference>
<evidence type="ECO:0000256" key="1">
    <source>
        <dbReference type="ARBA" id="ARBA00004651"/>
    </source>
</evidence>
<feature type="transmembrane region" description="Helical" evidence="12">
    <location>
        <begin position="359"/>
        <end position="380"/>
    </location>
</feature>
<accession>A0A133CZK3</accession>
<reference evidence="22 24" key="3">
    <citation type="submission" date="2016-04" db="EMBL/GenBank/DDBJ databases">
        <authorList>
            <person name="Millard A."/>
        </authorList>
    </citation>
    <scope>NUCLEOTIDE SEQUENCE [LARGE SCALE GENOMIC DNA]</scope>
    <source>
        <strain evidence="22">Isolate 22</strain>
    </source>
</reference>
<dbReference type="SUPFAM" id="SSF55604">
    <property type="entry name" value="Glucose permease domain IIB"/>
    <property type="match status" value="1"/>
</dbReference>
<evidence type="ECO:0000256" key="8">
    <source>
        <dbReference type="ARBA" id="ARBA00022777"/>
    </source>
</evidence>
<reference evidence="20 27" key="1">
    <citation type="submission" date="2015-06" db="EMBL/GenBank/DDBJ databases">
        <title>The Genome Sequence of Enterococcus faecium 131EA1.</title>
        <authorList>
            <consortium name="The Broad Institute Genomics Platform"/>
            <consortium name="The Broad Institute Genome Sequencing Center for Infectious Disease"/>
            <person name="Earl A.M."/>
            <person name="Van Tyne D."/>
            <person name="Lebreton F."/>
            <person name="Saavedra J.T."/>
            <person name="Gilmore M.S."/>
            <person name="Manson Mcguire A."/>
            <person name="Clock S."/>
            <person name="Crupain M."/>
            <person name="Rangan U."/>
            <person name="Young S."/>
            <person name="Abouelleil A."/>
            <person name="Cao P."/>
            <person name="Chapman S.B."/>
            <person name="Griggs A."/>
            <person name="Priest M."/>
            <person name="Shea T."/>
            <person name="Wortman J."/>
            <person name="Nusbaum C."/>
            <person name="Birren B."/>
        </authorList>
    </citation>
    <scope>NUCLEOTIDE SEQUENCE [LARGE SCALE GENOMIC DNA]</scope>
    <source>
        <strain evidence="20 27">131EA1</strain>
    </source>
</reference>
<keyword evidence="10 12" id="KW-0472">Membrane</keyword>
<reference evidence="16 23" key="2">
    <citation type="submission" date="2016-01" db="EMBL/GenBank/DDBJ databases">
        <title>Molecular Mechanisms for transfer of large genomic segments between Enterococcus faecium strains.</title>
        <authorList>
            <person name="Garcia-Solache M.A."/>
            <person name="Lebreton F."/>
            <person name="Mclaughlin R.E."/>
            <person name="Whiteaker J.D."/>
            <person name="Gilmore M.S."/>
            <person name="Rice L.B."/>
        </authorList>
    </citation>
    <scope>NUCLEOTIDE SEQUENCE [LARGE SCALE GENOMIC DNA]</scope>
    <source>
        <strain evidence="16 23">D344RRF x C68</strain>
    </source>
</reference>
<dbReference type="InterPro" id="IPR036878">
    <property type="entry name" value="Glu_permease_IIB"/>
</dbReference>
<dbReference type="PATRIC" id="fig|1352.1358.peg.386"/>
<dbReference type="EMBL" id="WEFP01000001">
    <property type="protein sequence ID" value="KAB7577207.1"/>
    <property type="molecule type" value="Genomic_DNA"/>
</dbReference>
<proteinExistence type="predicted"/>
<evidence type="ECO:0000256" key="3">
    <source>
        <dbReference type="ARBA" id="ARBA00022475"/>
    </source>
</evidence>
<evidence type="ECO:0000256" key="7">
    <source>
        <dbReference type="ARBA" id="ARBA00022692"/>
    </source>
</evidence>
<evidence type="ECO:0000259" key="13">
    <source>
        <dbReference type="PROSITE" id="PS51098"/>
    </source>
</evidence>
<keyword evidence="2" id="KW-0813">Transport</keyword>
<dbReference type="Proteomes" id="UP001139644">
    <property type="component" value="Unassembled WGS sequence"/>
</dbReference>
<evidence type="ECO:0000313" key="27">
    <source>
        <dbReference type="Proteomes" id="UP000253144"/>
    </source>
</evidence>
<dbReference type="EMBL" id="LRHK01000001">
    <property type="protein sequence ID" value="KWX18197.1"/>
    <property type="molecule type" value="Genomic_DNA"/>
</dbReference>
<feature type="transmembrane region" description="Helical" evidence="12">
    <location>
        <begin position="386"/>
        <end position="415"/>
    </location>
</feature>
<dbReference type="Proteomes" id="UP000183509">
    <property type="component" value="Unassembled WGS sequence"/>
</dbReference>
<feature type="transmembrane region" description="Helical" evidence="12">
    <location>
        <begin position="212"/>
        <end position="232"/>
    </location>
</feature>
<evidence type="ECO:0000256" key="5">
    <source>
        <dbReference type="ARBA" id="ARBA00022679"/>
    </source>
</evidence>
<keyword evidence="5 22" id="KW-0808">Transferase</keyword>
<feature type="domain" description="PTS EIIC type-1" evidence="14">
    <location>
        <begin position="107"/>
        <end position="457"/>
    </location>
</feature>
<evidence type="ECO:0000313" key="21">
    <source>
        <dbReference type="EMBL" id="RXU88598.1"/>
    </source>
</evidence>
<dbReference type="Pfam" id="PF02378">
    <property type="entry name" value="PTS_EIIC"/>
    <property type="match status" value="1"/>
</dbReference>
<feature type="transmembrane region" description="Helical" evidence="12">
    <location>
        <begin position="244"/>
        <end position="262"/>
    </location>
</feature>
<dbReference type="Proteomes" id="UP000191171">
    <property type="component" value="Unassembled WGS sequence"/>
</dbReference>
<dbReference type="Gene3D" id="3.30.1360.60">
    <property type="entry name" value="Glucose permease domain IIB"/>
    <property type="match status" value="1"/>
</dbReference>
<dbReference type="PANTHER" id="PTHR30175:SF1">
    <property type="entry name" value="PTS SYSTEM ARBUTIN-, CELLOBIOSE-, AND SALICIN-SPECIFIC EIIBC COMPONENT-RELATED"/>
    <property type="match status" value="1"/>
</dbReference>
<dbReference type="Proteomes" id="UP000070452">
    <property type="component" value="Unassembled WGS sequence"/>
</dbReference>
<feature type="domain" description="PTS EIIB type-1" evidence="13">
    <location>
        <begin position="13"/>
        <end position="96"/>
    </location>
</feature>
<evidence type="ECO:0000313" key="17">
    <source>
        <dbReference type="EMBL" id="MBX4221816.1"/>
    </source>
</evidence>
<evidence type="ECO:0000256" key="4">
    <source>
        <dbReference type="ARBA" id="ARBA00022597"/>
    </source>
</evidence>
<reference evidence="17" key="8">
    <citation type="journal article" date="2022" name="J. Anim. Sci.">
        <title>Whole genome sequence analyses-based assessment of virulence potential and antimicrobial susceptibilities and resistance of Enterococcus faecium strains isolated from commercial swine and cattle probiotic products.</title>
        <authorList>
            <person name="Shridhar P.B."/>
            <person name="Amachawadi R.G."/>
            <person name="Tokach M."/>
            <person name="Patel I."/>
            <person name="Gangiredla J."/>
            <person name="Mammel M."/>
            <person name="Nagaraja T.G."/>
        </authorList>
    </citation>
    <scope>NUCLEOTIDE SEQUENCE</scope>
    <source>
        <strain evidence="17">EF215</strain>
    </source>
</reference>
<dbReference type="AlphaFoldDB" id="A0A133CZK3"/>
<evidence type="ECO:0000313" key="20">
    <source>
        <dbReference type="EMBL" id="RBS30056.1"/>
    </source>
</evidence>
<evidence type="ECO:0000313" key="26">
    <source>
        <dbReference type="Proteomes" id="UP000249070"/>
    </source>
</evidence>
<dbReference type="EMBL" id="QHGU01000004">
    <property type="protein sequence ID" value="PZM56946.1"/>
    <property type="molecule type" value="Genomic_DNA"/>
</dbReference>
<evidence type="ECO:0000313" key="15">
    <source>
        <dbReference type="EMBL" id="KAB7577207.1"/>
    </source>
</evidence>
<dbReference type="OMA" id="HNIFAIP"/>
<dbReference type="InterPro" id="IPR001996">
    <property type="entry name" value="PTS_IIB_1"/>
</dbReference>
<dbReference type="RefSeq" id="WP_002286296.1">
    <property type="nucleotide sequence ID" value="NZ_AP019394.1"/>
</dbReference>
<keyword evidence="8" id="KW-0418">Kinase</keyword>
<feature type="transmembrane region" description="Helical" evidence="12">
    <location>
        <begin position="174"/>
        <end position="192"/>
    </location>
</feature>
<dbReference type="InterPro" id="IPR013013">
    <property type="entry name" value="PTS_EIIC_1"/>
</dbReference>
<evidence type="ECO:0000256" key="2">
    <source>
        <dbReference type="ARBA" id="ARBA00022448"/>
    </source>
</evidence>
<reference evidence="18 25" key="4">
    <citation type="submission" date="2017-02" db="EMBL/GenBank/DDBJ databases">
        <title>Clonality and virulence of isolates of VRE in Hematopoietic Stem Cell Transplanted (HSCT) patients.</title>
        <authorList>
            <person name="Marchi A.P."/>
            <person name="Martins R.C."/>
            <person name="Marie S.K."/>
            <person name="Levin A.S."/>
            <person name="Costa S.F."/>
        </authorList>
    </citation>
    <scope>NUCLEOTIDE SEQUENCE [LARGE SCALE GENOMIC DNA]</scope>
    <source>
        <strain evidence="18 25">LIM1759</strain>
    </source>
</reference>
<reference evidence="21 28" key="5">
    <citation type="submission" date="2017-12" db="EMBL/GenBank/DDBJ databases">
        <title>A pool of 800 enterococci isolated from chicken carcass rinse samples from New Zealand.</title>
        <authorList>
            <person name="Zhang J."/>
            <person name="Rogers L."/>
            <person name="Midwinter A."/>
            <person name="French N."/>
        </authorList>
    </citation>
    <scope>NUCLEOTIDE SEQUENCE [LARGE SCALE GENOMIC DNA]</scope>
    <source>
        <strain evidence="21 28">EN697</strain>
    </source>
</reference>
<evidence type="ECO:0000256" key="10">
    <source>
        <dbReference type="ARBA" id="ARBA00023136"/>
    </source>
</evidence>
<evidence type="ECO:0000313" key="19">
    <source>
        <dbReference type="EMBL" id="PZM56946.1"/>
    </source>
</evidence>
<keyword evidence="3" id="KW-1003">Cell membrane</keyword>
<dbReference type="GO" id="GO:0016301">
    <property type="term" value="F:kinase activity"/>
    <property type="evidence" value="ECO:0007669"/>
    <property type="project" value="UniProtKB-KW"/>
</dbReference>
<comment type="subcellular location">
    <subcellularLocation>
        <location evidence="1">Cell membrane</location>
        <topology evidence="1">Multi-pass membrane protein</topology>
    </subcellularLocation>
</comment>
<comment type="caution">
    <text evidence="16">The sequence shown here is derived from an EMBL/GenBank/DDBJ whole genome shotgun (WGS) entry which is preliminary data.</text>
</comment>
<dbReference type="Pfam" id="PF00367">
    <property type="entry name" value="PTS_EIIB"/>
    <property type="match status" value="1"/>
</dbReference>
<feature type="transmembrane region" description="Helical" evidence="12">
    <location>
        <begin position="427"/>
        <end position="449"/>
    </location>
</feature>
<keyword evidence="9 12" id="KW-1133">Transmembrane helix</keyword>
<reference evidence="19 26" key="6">
    <citation type="submission" date="2018-05" db="EMBL/GenBank/DDBJ databases">
        <title>Vancomycin-resistant Enterococcus faecium strain from Chelyabinsk, Russia.</title>
        <authorList>
            <person name="Gostev V."/>
            <person name="Goncharov A."/>
            <person name="Kolodzhieva V."/>
            <person name="Suvorov A."/>
            <person name="Sidorenko S."/>
            <person name="Zueva L."/>
        </authorList>
    </citation>
    <scope>NUCLEOTIDE SEQUENCE [LARGE SCALE GENOMIC DNA]</scope>
    <source>
        <strain evidence="19 26">20</strain>
    </source>
</reference>
<dbReference type="GO" id="GO:0005886">
    <property type="term" value="C:plasma membrane"/>
    <property type="evidence" value="ECO:0007669"/>
    <property type="project" value="UniProtKB-SubCell"/>
</dbReference>
<keyword evidence="7 12" id="KW-0812">Transmembrane</keyword>
<keyword evidence="6" id="KW-0598">Phosphotransferase system</keyword>
<evidence type="ECO:0000313" key="22">
    <source>
        <dbReference type="EMBL" id="SAY67113.1"/>
    </source>
</evidence>
<gene>
    <name evidence="16" type="ORF">AWT83_06835</name>
    <name evidence="18" type="ORF">B1P95_00710</name>
    <name evidence="21" type="ORF">CYQ77_07570</name>
    <name evidence="19" type="ORF">DKP91_01390</name>
    <name evidence="22" type="ORF">DTPHA_600213</name>
    <name evidence="20" type="ORF">EB12_01805</name>
    <name evidence="15" type="ORF">GBM73_07710</name>
    <name evidence="17" type="ORF">KYX88_02995</name>
</gene>
<dbReference type="InterPro" id="IPR003352">
    <property type="entry name" value="PTS_EIIC"/>
</dbReference>
<evidence type="ECO:0000313" key="18">
    <source>
        <dbReference type="EMBL" id="OOL84013.1"/>
    </source>
</evidence>
<dbReference type="InterPro" id="IPR050558">
    <property type="entry name" value="PTS_Sugar-Specific_Components"/>
</dbReference>
<dbReference type="Proteomes" id="UP000469871">
    <property type="component" value="Unassembled WGS sequence"/>
</dbReference>
<evidence type="ECO:0000313" key="25">
    <source>
        <dbReference type="Proteomes" id="UP000191171"/>
    </source>
</evidence>
<keyword evidence="4" id="KW-0762">Sugar transport</keyword>
<dbReference type="EMBL" id="MVGJ01000004">
    <property type="protein sequence ID" value="OOL84013.1"/>
    <property type="molecule type" value="Genomic_DNA"/>
</dbReference>
<evidence type="ECO:0000256" key="6">
    <source>
        <dbReference type="ARBA" id="ARBA00022683"/>
    </source>
</evidence>
<dbReference type="EMBL" id="LEQJ01000011">
    <property type="protein sequence ID" value="RBS30056.1"/>
    <property type="molecule type" value="Genomic_DNA"/>
</dbReference>
<dbReference type="Proteomes" id="UP000289562">
    <property type="component" value="Unassembled WGS sequence"/>
</dbReference>
<dbReference type="PANTHER" id="PTHR30175">
    <property type="entry name" value="PHOSPHOTRANSFERASE SYSTEM TRANSPORT PROTEIN"/>
    <property type="match status" value="1"/>
</dbReference>
<organism evidence="16 23">
    <name type="scientific">Enterococcus faecium</name>
    <name type="common">Streptococcus faecium</name>
    <dbReference type="NCBI Taxonomy" id="1352"/>
    <lineage>
        <taxon>Bacteria</taxon>
        <taxon>Bacillati</taxon>
        <taxon>Bacillota</taxon>
        <taxon>Bacilli</taxon>
        <taxon>Lactobacillales</taxon>
        <taxon>Enterococcaceae</taxon>
        <taxon>Enterococcus</taxon>
    </lineage>
</organism>
<dbReference type="Proteomes" id="UP000253144">
    <property type="component" value="Unassembled WGS sequence"/>
</dbReference>
<dbReference type="PROSITE" id="PS51103">
    <property type="entry name" value="PTS_EIIC_TYPE_1"/>
    <property type="match status" value="1"/>
</dbReference>
<evidence type="ECO:0000313" key="28">
    <source>
        <dbReference type="Proteomes" id="UP000289562"/>
    </source>
</evidence>
<dbReference type="InterPro" id="IPR018113">
    <property type="entry name" value="PTrfase_EIIB_Cys"/>
</dbReference>
<feature type="transmembrane region" description="Helical" evidence="12">
    <location>
        <begin position="146"/>
        <end position="167"/>
    </location>
</feature>
<dbReference type="Proteomes" id="UP000249070">
    <property type="component" value="Unassembled WGS sequence"/>
</dbReference>
<evidence type="ECO:0000313" key="29">
    <source>
        <dbReference type="Proteomes" id="UP000469871"/>
    </source>
</evidence>
<protein>
    <submittedName>
        <fullName evidence="16">PTS beta-glucoside transporter subunit EIIBCA</fullName>
    </submittedName>
    <submittedName>
        <fullName evidence="20">PTS system beta-glucoside specific IIABC component</fullName>
    </submittedName>
    <submittedName>
        <fullName evidence="22">PTS system, beta-glucoside specific IIABC component</fullName>
        <ecNumber evidence="22">2.7.1.191</ecNumber>
    </submittedName>
    <submittedName>
        <fullName evidence="17">PTS transporter subunit EIIC</fullName>
    </submittedName>
</protein>
<dbReference type="EMBL" id="PJVH01000020">
    <property type="protein sequence ID" value="RXU88598.1"/>
    <property type="molecule type" value="Genomic_DNA"/>
</dbReference>
<evidence type="ECO:0000256" key="9">
    <source>
        <dbReference type="ARBA" id="ARBA00022989"/>
    </source>
</evidence>
<dbReference type="EMBL" id="JAIFOC010000023">
    <property type="protein sequence ID" value="MBX4221816.1"/>
    <property type="molecule type" value="Genomic_DNA"/>
</dbReference>
<dbReference type="GO" id="GO:0090589">
    <property type="term" value="F:protein-phosphocysteine-trehalose phosphotransferase system transporter activity"/>
    <property type="evidence" value="ECO:0007669"/>
    <property type="project" value="TreeGrafter"/>
</dbReference>
<evidence type="ECO:0000313" key="16">
    <source>
        <dbReference type="EMBL" id="KWX18197.1"/>
    </source>
</evidence>
<evidence type="ECO:0000313" key="23">
    <source>
        <dbReference type="Proteomes" id="UP000070452"/>
    </source>
</evidence>
<dbReference type="GO" id="GO:0009401">
    <property type="term" value="P:phosphoenolpyruvate-dependent sugar phosphotransferase system"/>
    <property type="evidence" value="ECO:0007669"/>
    <property type="project" value="UniProtKB-KW"/>
</dbReference>
<dbReference type="GeneID" id="66453386"/>
<evidence type="ECO:0000259" key="14">
    <source>
        <dbReference type="PROSITE" id="PS51103"/>
    </source>
</evidence>
<dbReference type="EC" id="2.7.1.191" evidence="22"/>
<name>A0A133CZK3_ENTFC</name>
<feature type="transmembrane region" description="Helical" evidence="12">
    <location>
        <begin position="327"/>
        <end position="347"/>
    </location>
</feature>
<dbReference type="GO" id="GO:0008982">
    <property type="term" value="F:protein-N(PI)-phosphohistidine-sugar phosphotransferase activity"/>
    <property type="evidence" value="ECO:0007669"/>
    <property type="project" value="InterPro"/>
</dbReference>
<feature type="active site" description="Phosphocysteine intermediate; for EIIB activity" evidence="11">
    <location>
        <position position="35"/>
    </location>
</feature>
<reference evidence="15 29" key="7">
    <citation type="submission" date="2019-10" db="EMBL/GenBank/DDBJ databases">
        <title>Evolutionary dynamics of vancomycin-resistant Enterococcus faecium during gastrointestinal tract colonization and bloodstream infection in immunocompromised pediatric patients.</title>
        <authorList>
            <person name="Chilambi G.S."/>
            <person name="Nordstrom H.R."/>
            <person name="Evans D.R."/>
            <person name="Ferrolino J."/>
            <person name="Hayden R.T."/>
            <person name="Maron G.M."/>
            <person name="Vo A.N."/>
            <person name="Gilmore M.S."/>
            <person name="Wolf J."/>
            <person name="Rosch J.W."/>
            <person name="Van Tyne D."/>
        </authorList>
    </citation>
    <scope>NUCLEOTIDE SEQUENCE [LARGE SCALE GENOMIC DNA]</scope>
    <source>
        <strain evidence="15 29">VRECG27</strain>
    </source>
</reference>
<dbReference type="PROSITE" id="PS51098">
    <property type="entry name" value="PTS_EIIB_TYPE_1"/>
    <property type="match status" value="1"/>
</dbReference>
<evidence type="ECO:0000256" key="12">
    <source>
        <dbReference type="SAM" id="Phobius"/>
    </source>
</evidence>